<gene>
    <name evidence="5" type="ORF">Y717_33430</name>
</gene>
<dbReference type="InterPro" id="IPR050147">
    <property type="entry name" value="Ser/Thr_Dehydratase"/>
</dbReference>
<dbReference type="SUPFAM" id="SSF53686">
    <property type="entry name" value="Tryptophan synthase beta subunit-like PLP-dependent enzymes"/>
    <property type="match status" value="1"/>
</dbReference>
<organism evidence="5 6">
    <name type="scientific">Streptomyces scopuliridis RB72</name>
    <dbReference type="NCBI Taxonomy" id="1440053"/>
    <lineage>
        <taxon>Bacteria</taxon>
        <taxon>Bacillati</taxon>
        <taxon>Actinomycetota</taxon>
        <taxon>Actinomycetes</taxon>
        <taxon>Kitasatosporales</taxon>
        <taxon>Streptomycetaceae</taxon>
        <taxon>Streptomyces</taxon>
    </lineage>
</organism>
<dbReference type="GO" id="GO:0009097">
    <property type="term" value="P:isoleucine biosynthetic process"/>
    <property type="evidence" value="ECO:0007669"/>
    <property type="project" value="TreeGrafter"/>
</dbReference>
<dbReference type="OrthoDB" id="9811476at2"/>
<evidence type="ECO:0000256" key="3">
    <source>
        <dbReference type="ARBA" id="ARBA00023239"/>
    </source>
</evidence>
<dbReference type="GO" id="GO:0003941">
    <property type="term" value="F:L-serine ammonia-lyase activity"/>
    <property type="evidence" value="ECO:0007669"/>
    <property type="project" value="TreeGrafter"/>
</dbReference>
<keyword evidence="3" id="KW-0456">Lyase</keyword>
<evidence type="ECO:0000313" key="6">
    <source>
        <dbReference type="Proteomes" id="UP000245992"/>
    </source>
</evidence>
<dbReference type="EMBL" id="AZSP01000241">
    <property type="protein sequence ID" value="PVE09832.1"/>
    <property type="molecule type" value="Genomic_DNA"/>
</dbReference>
<dbReference type="InterPro" id="IPR000634">
    <property type="entry name" value="Ser/Thr_deHydtase_PyrdxlP-BS"/>
</dbReference>
<dbReference type="GO" id="GO:0004794">
    <property type="term" value="F:threonine deaminase activity"/>
    <property type="evidence" value="ECO:0007669"/>
    <property type="project" value="TreeGrafter"/>
</dbReference>
<dbReference type="GO" id="GO:0006567">
    <property type="term" value="P:L-threonine catabolic process"/>
    <property type="evidence" value="ECO:0007669"/>
    <property type="project" value="TreeGrafter"/>
</dbReference>
<evidence type="ECO:0000259" key="4">
    <source>
        <dbReference type="Pfam" id="PF00291"/>
    </source>
</evidence>
<dbReference type="GO" id="GO:0006565">
    <property type="term" value="P:L-serine catabolic process"/>
    <property type="evidence" value="ECO:0007669"/>
    <property type="project" value="TreeGrafter"/>
</dbReference>
<dbReference type="PANTHER" id="PTHR48078">
    <property type="entry name" value="THREONINE DEHYDRATASE, MITOCHONDRIAL-RELATED"/>
    <property type="match status" value="1"/>
</dbReference>
<protein>
    <submittedName>
        <fullName evidence="5">Threonine dehydratase</fullName>
    </submittedName>
</protein>
<comment type="cofactor">
    <cofactor evidence="1">
        <name>pyridoxal 5'-phosphate</name>
        <dbReference type="ChEBI" id="CHEBI:597326"/>
    </cofactor>
</comment>
<feature type="domain" description="Tryptophan synthase beta chain-like PALP" evidence="4">
    <location>
        <begin position="50"/>
        <end position="325"/>
    </location>
</feature>
<keyword evidence="2" id="KW-0663">Pyridoxal phosphate</keyword>
<reference evidence="5 6" key="1">
    <citation type="submission" date="2013-12" db="EMBL/GenBank/DDBJ databases">
        <title>Annotated genome of Streptomyces scopuliridis.</title>
        <authorList>
            <person name="Olson J.B."/>
        </authorList>
    </citation>
    <scope>NUCLEOTIDE SEQUENCE [LARGE SCALE GENOMIC DNA]</scope>
    <source>
        <strain evidence="5 6">RB72</strain>
    </source>
</reference>
<evidence type="ECO:0000256" key="2">
    <source>
        <dbReference type="ARBA" id="ARBA00022898"/>
    </source>
</evidence>
<dbReference type="Proteomes" id="UP000245992">
    <property type="component" value="Unassembled WGS sequence"/>
</dbReference>
<accession>A0A2T7T3Y6</accession>
<dbReference type="PANTHER" id="PTHR48078:SF6">
    <property type="entry name" value="L-THREONINE DEHYDRATASE CATABOLIC TDCB"/>
    <property type="match status" value="1"/>
</dbReference>
<proteinExistence type="predicted"/>
<dbReference type="NCBIfam" id="NF006094">
    <property type="entry name" value="PRK08246.1"/>
    <property type="match status" value="1"/>
</dbReference>
<dbReference type="PROSITE" id="PS00165">
    <property type="entry name" value="DEHYDRATASE_SER_THR"/>
    <property type="match status" value="1"/>
</dbReference>
<dbReference type="Gene3D" id="3.40.50.1100">
    <property type="match status" value="2"/>
</dbReference>
<keyword evidence="6" id="KW-1185">Reference proteome</keyword>
<dbReference type="InterPro" id="IPR036052">
    <property type="entry name" value="TrpB-like_PALP_sf"/>
</dbReference>
<dbReference type="InterPro" id="IPR001926">
    <property type="entry name" value="TrpB-like_PALP"/>
</dbReference>
<comment type="caution">
    <text evidence="5">The sequence shown here is derived from an EMBL/GenBank/DDBJ whole genome shotgun (WGS) entry which is preliminary data.</text>
</comment>
<evidence type="ECO:0000256" key="1">
    <source>
        <dbReference type="ARBA" id="ARBA00001933"/>
    </source>
</evidence>
<evidence type="ECO:0000313" key="5">
    <source>
        <dbReference type="EMBL" id="PVE09832.1"/>
    </source>
</evidence>
<sequence>MPASVRYSVRYAVSNEEQPVRELSYDDIKQATDRIAGHVRPVAVAPADPGAAQLWLALEHLQHTGSFKARGAQNFLRAHREEGTLPDAGVTIASGGNAGLACAWAARQQNVTATVFLPETAPPVKVARLRSYGAEVRLTGASYAEALAACQDFAATTGALASHAYDNPLIAAGAGTLLEEIHQRIPELDTVVVAVGGGGLFAGVATAARHHGIRTVAVEPENCRALNAALEAGRVVEVPVDSVASDSLGASRASALALRAAQHDDVRSVLVPDREITRARRTLWTDHRLAVEHAAATALAALTVEGEGYGYRPEEGERICVVLCGANTDVGSLAGTDERE</sequence>
<dbReference type="AlphaFoldDB" id="A0A2T7T3Y6"/>
<dbReference type="Pfam" id="PF00291">
    <property type="entry name" value="PALP"/>
    <property type="match status" value="1"/>
</dbReference>
<dbReference type="STRING" id="1440053.GCA_000718095_02798"/>
<dbReference type="GO" id="GO:0030170">
    <property type="term" value="F:pyridoxal phosphate binding"/>
    <property type="evidence" value="ECO:0007669"/>
    <property type="project" value="InterPro"/>
</dbReference>
<name>A0A2T7T3Y6_9ACTN</name>